<evidence type="ECO:0000256" key="10">
    <source>
        <dbReference type="SAM" id="Phobius"/>
    </source>
</evidence>
<dbReference type="GO" id="GO:0016705">
    <property type="term" value="F:oxidoreductase activity, acting on paired donors, with incorporation or reduction of molecular oxygen"/>
    <property type="evidence" value="ECO:0007669"/>
    <property type="project" value="InterPro"/>
</dbReference>
<evidence type="ECO:0000256" key="4">
    <source>
        <dbReference type="ARBA" id="ARBA00022723"/>
    </source>
</evidence>
<dbReference type="Pfam" id="PF00067">
    <property type="entry name" value="p450"/>
    <property type="match status" value="1"/>
</dbReference>
<evidence type="ECO:0000256" key="7">
    <source>
        <dbReference type="ARBA" id="ARBA00023033"/>
    </source>
</evidence>
<keyword evidence="4 8" id="KW-0479">Metal-binding</keyword>
<dbReference type="GO" id="GO:0004497">
    <property type="term" value="F:monooxygenase activity"/>
    <property type="evidence" value="ECO:0007669"/>
    <property type="project" value="UniProtKB-KW"/>
</dbReference>
<dbReference type="Proteomes" id="UP000652761">
    <property type="component" value="Unassembled WGS sequence"/>
</dbReference>
<protein>
    <submittedName>
        <fullName evidence="11">Uncharacterized protein</fullName>
    </submittedName>
</protein>
<keyword evidence="12" id="KW-1185">Reference proteome</keyword>
<evidence type="ECO:0000256" key="9">
    <source>
        <dbReference type="RuleBase" id="RU000461"/>
    </source>
</evidence>
<accession>A0A843XSY3</accession>
<dbReference type="AlphaFoldDB" id="A0A843XSY3"/>
<dbReference type="Gene3D" id="1.10.630.10">
    <property type="entry name" value="Cytochrome P450"/>
    <property type="match status" value="1"/>
</dbReference>
<dbReference type="FunFam" id="1.10.630.10:FF:000016">
    <property type="entry name" value="Cytochrome P450 78A5"/>
    <property type="match status" value="1"/>
</dbReference>
<organism evidence="11 12">
    <name type="scientific">Colocasia esculenta</name>
    <name type="common">Wild taro</name>
    <name type="synonym">Arum esculentum</name>
    <dbReference type="NCBI Taxonomy" id="4460"/>
    <lineage>
        <taxon>Eukaryota</taxon>
        <taxon>Viridiplantae</taxon>
        <taxon>Streptophyta</taxon>
        <taxon>Embryophyta</taxon>
        <taxon>Tracheophyta</taxon>
        <taxon>Spermatophyta</taxon>
        <taxon>Magnoliopsida</taxon>
        <taxon>Liliopsida</taxon>
        <taxon>Araceae</taxon>
        <taxon>Aroideae</taxon>
        <taxon>Colocasieae</taxon>
        <taxon>Colocasia</taxon>
    </lineage>
</organism>
<reference evidence="11" key="1">
    <citation type="submission" date="2017-07" db="EMBL/GenBank/DDBJ databases">
        <title>Taro Niue Genome Assembly and Annotation.</title>
        <authorList>
            <person name="Atibalentja N."/>
            <person name="Keating K."/>
            <person name="Fields C.J."/>
        </authorList>
    </citation>
    <scope>NUCLEOTIDE SEQUENCE</scope>
    <source>
        <strain evidence="11">Niue_2</strain>
        <tissue evidence="11">Leaf</tissue>
    </source>
</reference>
<keyword evidence="10" id="KW-0472">Membrane</keyword>
<comment type="caution">
    <text evidence="11">The sequence shown here is derived from an EMBL/GenBank/DDBJ whole genome shotgun (WGS) entry which is preliminary data.</text>
</comment>
<feature type="binding site" description="axial binding residue" evidence="8">
    <location>
        <position position="496"/>
    </location>
    <ligand>
        <name>heme</name>
        <dbReference type="ChEBI" id="CHEBI:30413"/>
    </ligand>
    <ligandPart>
        <name>Fe</name>
        <dbReference type="ChEBI" id="CHEBI:18248"/>
    </ligandPart>
</feature>
<dbReference type="PRINTS" id="PR00385">
    <property type="entry name" value="P450"/>
</dbReference>
<dbReference type="InterPro" id="IPR001128">
    <property type="entry name" value="Cyt_P450"/>
</dbReference>
<dbReference type="PANTHER" id="PTHR47946:SF6">
    <property type="entry name" value="CYTOCHROME P450 78A7"/>
    <property type="match status" value="1"/>
</dbReference>
<evidence type="ECO:0000256" key="1">
    <source>
        <dbReference type="ARBA" id="ARBA00001971"/>
    </source>
</evidence>
<dbReference type="PRINTS" id="PR00463">
    <property type="entry name" value="EP450I"/>
</dbReference>
<sequence length="595" mass="64142">MTTASPPLDSCSGSSWWVFTLPAFLGAEHLCDRFLLLSLLVAVLLSALITWTLSPGGAAWRNGRCRVGSTAIPGPRGLPVLGSLPSLTSGLPHRSLAATARLFSATQLMAFSVGATPAVVSCDPTIAREILSHPNFADRPLKRSARELMFSRAMGFAPSGAHWRLLRRVAASHLFAPRRIAAHEPGRQADCRIMLDAVAAEQAMAGRVLLRPHLQAAALNNIMGSVFGRRYDSSDGEAAEIKAMVREGFDLLGAFNWSDHLPWLGALYDPHRVTRRCAELVPRVRRLVRGIIAEHRAARPKGGGNNGEERKKAVTAPGHVTDFVDILLSLDGNEKLDEDDMVAVLWEMIFRGTDTTALLTEWTLAELVLHPAAQARLRAELDSVAGPGVSISDSDVARLPYLQAVVKETLRAHPPGPLLSWARLSTADVCLGNGMVVPEGTTAMVNMWAIAHDPAIWACPGEFLPERFLPAEGGADVDVRGGDLRLAPFGAGRRACPGKNLGLTTVAMWVARLVHLFQWAPAESEPVDLAEVLKLSLEMKSPLVAEPLTSDGVRFEVKETSRSLLDSFSGREMLGAVLLGSVSARPPRVRTDVHA</sequence>
<dbReference type="InterPro" id="IPR036396">
    <property type="entry name" value="Cyt_P450_sf"/>
</dbReference>
<evidence type="ECO:0000256" key="5">
    <source>
        <dbReference type="ARBA" id="ARBA00023002"/>
    </source>
</evidence>
<dbReference type="GO" id="GO:0020037">
    <property type="term" value="F:heme binding"/>
    <property type="evidence" value="ECO:0007669"/>
    <property type="project" value="InterPro"/>
</dbReference>
<proteinExistence type="inferred from homology"/>
<keyword evidence="3 8" id="KW-0349">Heme</keyword>
<evidence type="ECO:0000256" key="6">
    <source>
        <dbReference type="ARBA" id="ARBA00023004"/>
    </source>
</evidence>
<keyword evidence="6 8" id="KW-0408">Iron</keyword>
<keyword evidence="5 9" id="KW-0560">Oxidoreductase</keyword>
<keyword evidence="10" id="KW-1133">Transmembrane helix</keyword>
<dbReference type="PANTHER" id="PTHR47946">
    <property type="entry name" value="CYTOCHROME P450 78A7-RELATED"/>
    <property type="match status" value="1"/>
</dbReference>
<feature type="non-terminal residue" evidence="11">
    <location>
        <position position="1"/>
    </location>
</feature>
<keyword evidence="7 9" id="KW-0503">Monooxygenase</keyword>
<evidence type="ECO:0000313" key="12">
    <source>
        <dbReference type="Proteomes" id="UP000652761"/>
    </source>
</evidence>
<dbReference type="InterPro" id="IPR051996">
    <property type="entry name" value="Cytochrome_P450_78A"/>
</dbReference>
<dbReference type="SUPFAM" id="SSF48264">
    <property type="entry name" value="Cytochrome P450"/>
    <property type="match status" value="1"/>
</dbReference>
<dbReference type="OrthoDB" id="740118at2759"/>
<dbReference type="PROSITE" id="PS00086">
    <property type="entry name" value="CYTOCHROME_P450"/>
    <property type="match status" value="1"/>
</dbReference>
<evidence type="ECO:0000256" key="3">
    <source>
        <dbReference type="ARBA" id="ARBA00022617"/>
    </source>
</evidence>
<keyword evidence="10" id="KW-0812">Transmembrane</keyword>
<feature type="transmembrane region" description="Helical" evidence="10">
    <location>
        <begin position="34"/>
        <end position="54"/>
    </location>
</feature>
<dbReference type="EMBL" id="NMUH01014718">
    <property type="protein sequence ID" value="MQM23004.1"/>
    <property type="molecule type" value="Genomic_DNA"/>
</dbReference>
<evidence type="ECO:0000256" key="2">
    <source>
        <dbReference type="ARBA" id="ARBA00010617"/>
    </source>
</evidence>
<evidence type="ECO:0000313" key="11">
    <source>
        <dbReference type="EMBL" id="MQM23004.1"/>
    </source>
</evidence>
<evidence type="ECO:0000256" key="8">
    <source>
        <dbReference type="PIRSR" id="PIRSR602401-1"/>
    </source>
</evidence>
<gene>
    <name evidence="11" type="ORF">Taro_056065</name>
</gene>
<comment type="cofactor">
    <cofactor evidence="1 8">
        <name>heme</name>
        <dbReference type="ChEBI" id="CHEBI:30413"/>
    </cofactor>
</comment>
<dbReference type="InterPro" id="IPR017972">
    <property type="entry name" value="Cyt_P450_CS"/>
</dbReference>
<dbReference type="GO" id="GO:0005506">
    <property type="term" value="F:iron ion binding"/>
    <property type="evidence" value="ECO:0007669"/>
    <property type="project" value="InterPro"/>
</dbReference>
<dbReference type="InterPro" id="IPR002401">
    <property type="entry name" value="Cyt_P450_E_grp-I"/>
</dbReference>
<comment type="similarity">
    <text evidence="2 9">Belongs to the cytochrome P450 family.</text>
</comment>
<dbReference type="CDD" id="cd11076">
    <property type="entry name" value="CYP78"/>
    <property type="match status" value="1"/>
</dbReference>
<name>A0A843XSY3_COLES</name>